<dbReference type="Proteomes" id="UP000044136">
    <property type="component" value="Unassembled WGS sequence"/>
</dbReference>
<dbReference type="SUPFAM" id="SSF140652">
    <property type="entry name" value="YozE-like"/>
    <property type="match status" value="1"/>
</dbReference>
<dbReference type="AlphaFoldDB" id="A0A078LYU3"/>
<reference evidence="2 3" key="1">
    <citation type="submission" date="2014-07" db="EMBL/GenBank/DDBJ databases">
        <authorList>
            <person name="Urmite Genomes Urmite Genomes"/>
        </authorList>
    </citation>
    <scope>NUCLEOTIDE SEQUENCE [LARGE SCALE GENOMIC DNA]</scope>
    <source>
        <strain evidence="2 3">13MG44_air</strain>
    </source>
</reference>
<proteinExistence type="predicted"/>
<dbReference type="STRING" id="1461582.BN1048_00899"/>
<gene>
    <name evidence="2" type="ORF">BN1048_00899</name>
</gene>
<dbReference type="Gene3D" id="1.10.150.260">
    <property type="entry name" value="YozE SAM-like"/>
    <property type="match status" value="1"/>
</dbReference>
<keyword evidence="3" id="KW-1185">Reference proteome</keyword>
<organism evidence="2 3">
    <name type="scientific">Jeotgalicoccus saudimassiliensis</name>
    <dbReference type="NCBI Taxonomy" id="1461582"/>
    <lineage>
        <taxon>Bacteria</taxon>
        <taxon>Bacillati</taxon>
        <taxon>Bacillota</taxon>
        <taxon>Bacilli</taxon>
        <taxon>Bacillales</taxon>
        <taxon>Staphylococcaceae</taxon>
        <taxon>Jeotgalicoccus</taxon>
    </lineage>
</organism>
<dbReference type="EMBL" id="CCSE01000001">
    <property type="protein sequence ID" value="CEA00273.1"/>
    <property type="molecule type" value="Genomic_DNA"/>
</dbReference>
<dbReference type="OrthoDB" id="2242851at2"/>
<dbReference type="HOGENOM" id="CLU_177534_1_0_9"/>
<protein>
    <recommendedName>
        <fullName evidence="1">YozE SAM-like domain-containing protein</fullName>
    </recommendedName>
</protein>
<evidence type="ECO:0000259" key="1">
    <source>
        <dbReference type="Pfam" id="PF06855"/>
    </source>
</evidence>
<accession>A0A078LYU3</accession>
<dbReference type="eggNOG" id="COG4479">
    <property type="taxonomic scope" value="Bacteria"/>
</dbReference>
<dbReference type="InterPro" id="IPR036806">
    <property type="entry name" value="YozE_SAM-like_sf"/>
</dbReference>
<feature type="domain" description="YozE SAM-like" evidence="1">
    <location>
        <begin position="6"/>
        <end position="69"/>
    </location>
</feature>
<name>A0A078LYU3_9STAP</name>
<dbReference type="InterPro" id="IPR023089">
    <property type="entry name" value="YozE_SAM-like"/>
</dbReference>
<dbReference type="Pfam" id="PF06855">
    <property type="entry name" value="YozE_SAM_like"/>
    <property type="match status" value="1"/>
</dbReference>
<sequence length="73" mass="8762">MKDRPYYQYMKTELGAKTDIGELANHIIDDMSFPKYSNNYEEISDYLEKNPYLNISLDTFDESFSNYKQWLQS</sequence>
<evidence type="ECO:0000313" key="2">
    <source>
        <dbReference type="EMBL" id="CEA00273.1"/>
    </source>
</evidence>
<evidence type="ECO:0000313" key="3">
    <source>
        <dbReference type="Proteomes" id="UP000044136"/>
    </source>
</evidence>